<gene>
    <name evidence="10" type="primary">thiE</name>
    <name evidence="14" type="ORF">FHU39_001163</name>
</gene>
<dbReference type="EC" id="2.5.1.3" evidence="10"/>
<comment type="caution">
    <text evidence="10">Lacks conserved residue(s) required for the propagation of feature annotation.</text>
</comment>
<protein>
    <recommendedName>
        <fullName evidence="10">Thiamine-phosphate synthase</fullName>
        <shortName evidence="10">TP synthase</shortName>
        <shortName evidence="10">TPS</shortName>
        <ecNumber evidence="10">2.5.1.3</ecNumber>
    </recommendedName>
    <alternativeName>
        <fullName evidence="10">Thiamine-phosphate pyrophosphorylase</fullName>
        <shortName evidence="10">TMP pyrophosphorylase</shortName>
        <shortName evidence="10">TMP-PPase</shortName>
    </alternativeName>
</protein>
<dbReference type="EMBL" id="JACHVQ010000001">
    <property type="protein sequence ID" value="MBB2891179.1"/>
    <property type="molecule type" value="Genomic_DNA"/>
</dbReference>
<dbReference type="Proteomes" id="UP000559182">
    <property type="component" value="Unassembled WGS sequence"/>
</dbReference>
<evidence type="ECO:0000256" key="11">
    <source>
        <dbReference type="RuleBase" id="RU003826"/>
    </source>
</evidence>
<comment type="similarity">
    <text evidence="10 11">Belongs to the thiamine-phosphate synthase family.</text>
</comment>
<dbReference type="InterPro" id="IPR022998">
    <property type="entry name" value="ThiamineP_synth_TenI"/>
</dbReference>
<comment type="pathway">
    <text evidence="2 10 12">Cofactor biosynthesis; thiamine diphosphate biosynthesis; thiamine phosphate from 4-amino-2-methyl-5-diphosphomethylpyrimidine and 4-methyl-5-(2-phosphoethyl)-thiazole: step 1/1.</text>
</comment>
<feature type="binding site" evidence="10">
    <location>
        <position position="74"/>
    </location>
    <ligand>
        <name>Mg(2+)</name>
        <dbReference type="ChEBI" id="CHEBI:18420"/>
    </ligand>
</feature>
<dbReference type="PANTHER" id="PTHR20857:SF15">
    <property type="entry name" value="THIAMINE-PHOSPHATE SYNTHASE"/>
    <property type="match status" value="1"/>
</dbReference>
<keyword evidence="15" id="KW-1185">Reference proteome</keyword>
<evidence type="ECO:0000256" key="2">
    <source>
        <dbReference type="ARBA" id="ARBA00005165"/>
    </source>
</evidence>
<evidence type="ECO:0000256" key="1">
    <source>
        <dbReference type="ARBA" id="ARBA00003814"/>
    </source>
</evidence>
<dbReference type="RefSeq" id="WP_183319481.1">
    <property type="nucleotide sequence ID" value="NZ_JACHVQ010000001.1"/>
</dbReference>
<evidence type="ECO:0000256" key="10">
    <source>
        <dbReference type="HAMAP-Rule" id="MF_00097"/>
    </source>
</evidence>
<evidence type="ECO:0000256" key="4">
    <source>
        <dbReference type="ARBA" id="ARBA00022723"/>
    </source>
</evidence>
<dbReference type="AlphaFoldDB" id="A0A839N310"/>
<dbReference type="Gene3D" id="3.20.20.70">
    <property type="entry name" value="Aldolase class I"/>
    <property type="match status" value="1"/>
</dbReference>
<keyword evidence="3 10" id="KW-0808">Transferase</keyword>
<evidence type="ECO:0000256" key="8">
    <source>
        <dbReference type="ARBA" id="ARBA00047851"/>
    </source>
</evidence>
<evidence type="ECO:0000313" key="15">
    <source>
        <dbReference type="Proteomes" id="UP000559182"/>
    </source>
</evidence>
<dbReference type="HAMAP" id="MF_00097">
    <property type="entry name" value="TMP_synthase"/>
    <property type="match status" value="1"/>
</dbReference>
<feature type="binding site" evidence="10">
    <location>
        <begin position="192"/>
        <end position="193"/>
    </location>
    <ligand>
        <name>2-[(2R,5Z)-2-carboxy-4-methylthiazol-5(2H)-ylidene]ethyl phosphate</name>
        <dbReference type="ChEBI" id="CHEBI:62899"/>
    </ligand>
</feature>
<dbReference type="GO" id="GO:0009229">
    <property type="term" value="P:thiamine diphosphate biosynthetic process"/>
    <property type="evidence" value="ECO:0007669"/>
    <property type="project" value="UniProtKB-UniRule"/>
</dbReference>
<feature type="binding site" evidence="10">
    <location>
        <begin position="141"/>
        <end position="143"/>
    </location>
    <ligand>
        <name>2-[(2R,5Z)-2-carboxy-4-methylthiazol-5(2H)-ylidene]ethyl phosphate</name>
        <dbReference type="ChEBI" id="CHEBI:62899"/>
    </ligand>
</feature>
<dbReference type="FunFam" id="3.20.20.70:FF:000096">
    <property type="entry name" value="Thiamine-phosphate synthase"/>
    <property type="match status" value="1"/>
</dbReference>
<accession>A0A839N310</accession>
<proteinExistence type="inferred from homology"/>
<comment type="catalytic activity">
    <reaction evidence="8 10 11">
        <text>2-(2-carboxy-4-methylthiazol-5-yl)ethyl phosphate + 4-amino-2-methyl-5-(diphosphooxymethyl)pyrimidine + 2 H(+) = thiamine phosphate + CO2 + diphosphate</text>
        <dbReference type="Rhea" id="RHEA:47848"/>
        <dbReference type="ChEBI" id="CHEBI:15378"/>
        <dbReference type="ChEBI" id="CHEBI:16526"/>
        <dbReference type="ChEBI" id="CHEBI:33019"/>
        <dbReference type="ChEBI" id="CHEBI:37575"/>
        <dbReference type="ChEBI" id="CHEBI:57841"/>
        <dbReference type="ChEBI" id="CHEBI:62890"/>
        <dbReference type="EC" id="2.5.1.3"/>
    </reaction>
</comment>
<dbReference type="SUPFAM" id="SSF51391">
    <property type="entry name" value="Thiamin phosphate synthase"/>
    <property type="match status" value="1"/>
</dbReference>
<dbReference type="GO" id="GO:0004789">
    <property type="term" value="F:thiamine-phosphate diphosphorylase activity"/>
    <property type="evidence" value="ECO:0007669"/>
    <property type="project" value="UniProtKB-UniRule"/>
</dbReference>
<dbReference type="UniPathway" id="UPA00060">
    <property type="reaction ID" value="UER00141"/>
</dbReference>
<evidence type="ECO:0000259" key="13">
    <source>
        <dbReference type="Pfam" id="PF02581"/>
    </source>
</evidence>
<dbReference type="PANTHER" id="PTHR20857">
    <property type="entry name" value="THIAMINE-PHOSPHATE PYROPHOSPHORYLASE"/>
    <property type="match status" value="1"/>
</dbReference>
<comment type="cofactor">
    <cofactor evidence="10">
        <name>Mg(2+)</name>
        <dbReference type="ChEBI" id="CHEBI:18420"/>
    </cofactor>
    <text evidence="10">Binds 1 Mg(2+) ion per subunit.</text>
</comment>
<comment type="caution">
    <text evidence="14">The sequence shown here is derived from an EMBL/GenBank/DDBJ whole genome shotgun (WGS) entry which is preliminary data.</text>
</comment>
<dbReference type="CDD" id="cd00564">
    <property type="entry name" value="TMP_TenI"/>
    <property type="match status" value="1"/>
</dbReference>
<evidence type="ECO:0000256" key="7">
    <source>
        <dbReference type="ARBA" id="ARBA00047334"/>
    </source>
</evidence>
<comment type="catalytic activity">
    <reaction evidence="7 10 11">
        <text>4-methyl-5-(2-phosphooxyethyl)-thiazole + 4-amino-2-methyl-5-(diphosphooxymethyl)pyrimidine + H(+) = thiamine phosphate + diphosphate</text>
        <dbReference type="Rhea" id="RHEA:22328"/>
        <dbReference type="ChEBI" id="CHEBI:15378"/>
        <dbReference type="ChEBI" id="CHEBI:33019"/>
        <dbReference type="ChEBI" id="CHEBI:37575"/>
        <dbReference type="ChEBI" id="CHEBI:57841"/>
        <dbReference type="ChEBI" id="CHEBI:58296"/>
        <dbReference type="EC" id="2.5.1.3"/>
    </reaction>
</comment>
<dbReference type="NCBIfam" id="TIGR00693">
    <property type="entry name" value="thiE"/>
    <property type="match status" value="1"/>
</dbReference>
<dbReference type="InterPro" id="IPR013785">
    <property type="entry name" value="Aldolase_TIM"/>
</dbReference>
<feature type="binding site" evidence="10">
    <location>
        <position position="93"/>
    </location>
    <ligand>
        <name>Mg(2+)</name>
        <dbReference type="ChEBI" id="CHEBI:18420"/>
    </ligand>
</feature>
<keyword evidence="5 10" id="KW-0460">Magnesium</keyword>
<keyword evidence="6 10" id="KW-0784">Thiamine biosynthesis</keyword>
<dbReference type="Pfam" id="PF02581">
    <property type="entry name" value="TMP-TENI"/>
    <property type="match status" value="1"/>
</dbReference>
<sequence>MSRFDPASLRLYLVTDRTLCGERGVVDTVRRALAGGVTTVQLRDHDATTRELHETARQLRALTRDAGVPFIVDDRLDIALAVGADGVHLGQSDLHPVDARRVAGPGLVIGHSVSCIEEIEAVGEWPEGTVDHLGVGPVFATPTKPNAAAPLGIDGVREVLVGCELPAVAIGGIKGSHVAPLRAAGAAGVAVVSAVCAAPDPAAAARELLAAEVPS</sequence>
<name>A0A839N310_9MICO</name>
<feature type="domain" description="Thiamine phosphate synthase/TenI" evidence="13">
    <location>
        <begin position="11"/>
        <end position="195"/>
    </location>
</feature>
<dbReference type="GO" id="GO:0009228">
    <property type="term" value="P:thiamine biosynthetic process"/>
    <property type="evidence" value="ECO:0007669"/>
    <property type="project" value="UniProtKB-KW"/>
</dbReference>
<feature type="binding site" evidence="10">
    <location>
        <position position="144"/>
    </location>
    <ligand>
        <name>4-amino-2-methyl-5-(diphosphooxymethyl)pyrimidine</name>
        <dbReference type="ChEBI" id="CHEBI:57841"/>
    </ligand>
</feature>
<organism evidence="14 15">
    <name type="scientific">Flexivirga oryzae</name>
    <dbReference type="NCBI Taxonomy" id="1794944"/>
    <lineage>
        <taxon>Bacteria</taxon>
        <taxon>Bacillati</taxon>
        <taxon>Actinomycetota</taxon>
        <taxon>Actinomycetes</taxon>
        <taxon>Micrococcales</taxon>
        <taxon>Dermacoccaceae</taxon>
        <taxon>Flexivirga</taxon>
    </lineage>
</organism>
<feature type="binding site" evidence="10">
    <location>
        <position position="112"/>
    </location>
    <ligand>
        <name>4-amino-2-methyl-5-(diphosphooxymethyl)pyrimidine</name>
        <dbReference type="ChEBI" id="CHEBI:57841"/>
    </ligand>
</feature>
<feature type="binding site" evidence="10">
    <location>
        <position position="172"/>
    </location>
    <ligand>
        <name>2-[(2R,5Z)-2-carboxy-4-methylthiazol-5(2H)-ylidene]ethyl phosphate</name>
        <dbReference type="ChEBI" id="CHEBI:62899"/>
    </ligand>
</feature>
<evidence type="ECO:0000256" key="5">
    <source>
        <dbReference type="ARBA" id="ARBA00022842"/>
    </source>
</evidence>
<evidence type="ECO:0000256" key="3">
    <source>
        <dbReference type="ARBA" id="ARBA00022679"/>
    </source>
</evidence>
<evidence type="ECO:0000256" key="9">
    <source>
        <dbReference type="ARBA" id="ARBA00047883"/>
    </source>
</evidence>
<feature type="binding site" evidence="10">
    <location>
        <position position="73"/>
    </location>
    <ligand>
        <name>4-amino-2-methyl-5-(diphosphooxymethyl)pyrimidine</name>
        <dbReference type="ChEBI" id="CHEBI:57841"/>
    </ligand>
</feature>
<dbReference type="InterPro" id="IPR034291">
    <property type="entry name" value="TMP_synthase"/>
</dbReference>
<comment type="catalytic activity">
    <reaction evidence="9 10 11">
        <text>2-[(2R,5Z)-2-carboxy-4-methylthiazol-5(2H)-ylidene]ethyl phosphate + 4-amino-2-methyl-5-(diphosphooxymethyl)pyrimidine + 2 H(+) = thiamine phosphate + CO2 + diphosphate</text>
        <dbReference type="Rhea" id="RHEA:47844"/>
        <dbReference type="ChEBI" id="CHEBI:15378"/>
        <dbReference type="ChEBI" id="CHEBI:16526"/>
        <dbReference type="ChEBI" id="CHEBI:33019"/>
        <dbReference type="ChEBI" id="CHEBI:37575"/>
        <dbReference type="ChEBI" id="CHEBI:57841"/>
        <dbReference type="ChEBI" id="CHEBI:62899"/>
        <dbReference type="EC" id="2.5.1.3"/>
    </reaction>
</comment>
<evidence type="ECO:0000256" key="6">
    <source>
        <dbReference type="ARBA" id="ARBA00022977"/>
    </source>
</evidence>
<dbReference type="InterPro" id="IPR036206">
    <property type="entry name" value="ThiamineP_synth_sf"/>
</dbReference>
<evidence type="ECO:0000313" key="14">
    <source>
        <dbReference type="EMBL" id="MBB2891179.1"/>
    </source>
</evidence>
<reference evidence="14 15" key="1">
    <citation type="submission" date="2020-08" db="EMBL/GenBank/DDBJ databases">
        <title>Sequencing the genomes of 1000 actinobacteria strains.</title>
        <authorList>
            <person name="Klenk H.-P."/>
        </authorList>
    </citation>
    <scope>NUCLEOTIDE SEQUENCE [LARGE SCALE GENOMIC DNA]</scope>
    <source>
        <strain evidence="14 15">DSM 105369</strain>
    </source>
</reference>
<comment type="function">
    <text evidence="1 10">Condenses 4-methyl-5-(beta-hydroxyethyl)thiazole monophosphate (THZ-P) and 2-methyl-4-amino-5-hydroxymethyl pyrimidine pyrophosphate (HMP-PP) to form thiamine monophosphate (TMP).</text>
</comment>
<keyword evidence="4 10" id="KW-0479">Metal-binding</keyword>
<dbReference type="GO" id="GO:0005737">
    <property type="term" value="C:cytoplasm"/>
    <property type="evidence" value="ECO:0007669"/>
    <property type="project" value="TreeGrafter"/>
</dbReference>
<dbReference type="GO" id="GO:0000287">
    <property type="term" value="F:magnesium ion binding"/>
    <property type="evidence" value="ECO:0007669"/>
    <property type="project" value="UniProtKB-UniRule"/>
</dbReference>
<evidence type="ECO:0000256" key="12">
    <source>
        <dbReference type="RuleBase" id="RU004253"/>
    </source>
</evidence>